<accession>A0A317Q4R6</accession>
<gene>
    <name evidence="1" type="ORF">DES37_106261</name>
</gene>
<name>A0A317Q4R6_9ENTR</name>
<evidence type="ECO:0000313" key="1">
    <source>
        <dbReference type="EMBL" id="PWW09137.1"/>
    </source>
</evidence>
<keyword evidence="2" id="KW-1185">Reference proteome</keyword>
<dbReference type="AlphaFoldDB" id="A0A317Q4R6"/>
<protein>
    <submittedName>
        <fullName evidence="1">Uncharacterized protein DUF1870</fullName>
    </submittedName>
</protein>
<dbReference type="InterPro" id="IPR015060">
    <property type="entry name" value="Aca2_YdiL-like"/>
</dbReference>
<dbReference type="Gene3D" id="1.10.3100.10">
    <property type="entry name" value="Putative cytoplasmic protein"/>
    <property type="match status" value="1"/>
</dbReference>
<dbReference type="EMBL" id="QGTS01000006">
    <property type="protein sequence ID" value="PWW09137.1"/>
    <property type="molecule type" value="Genomic_DNA"/>
</dbReference>
<dbReference type="OrthoDB" id="7066373at2"/>
<dbReference type="Pfam" id="PF08965">
    <property type="entry name" value="Aca2_YdiL"/>
    <property type="match status" value="1"/>
</dbReference>
<dbReference type="RefSeq" id="WP_036106613.1">
    <property type="nucleotide sequence ID" value="NZ_QGTS01000006.1"/>
</dbReference>
<dbReference type="SUPFAM" id="SSF47413">
    <property type="entry name" value="lambda repressor-like DNA-binding domains"/>
    <property type="match status" value="1"/>
</dbReference>
<reference evidence="1 2" key="1">
    <citation type="submission" date="2018-05" db="EMBL/GenBank/DDBJ databases">
        <title>Genomic Encyclopedia of Type Strains, Phase IV (KMG-IV): sequencing the most valuable type-strain genomes for metagenomic binning, comparative biology and taxonomic classification.</title>
        <authorList>
            <person name="Goeker M."/>
        </authorList>
    </citation>
    <scope>NUCLEOTIDE SEQUENCE [LARGE SCALE GENOMIC DNA]</scope>
    <source>
        <strain evidence="1 2">DSM 19579</strain>
    </source>
</reference>
<sequence>MNNLELQALRYLFFLSVKESATWIAGDSDTETWSQWESGEKEIPEDIIVKMEALRLIRKERIAAIVHKINDRIGNNTMRYFTSFEDFLQVYPGGDFLQWKLYQSAAAELFSRNLERLC</sequence>
<dbReference type="InterPro" id="IPR010982">
    <property type="entry name" value="Lambda_DNA-bd_dom_sf"/>
</dbReference>
<dbReference type="GO" id="GO:0003677">
    <property type="term" value="F:DNA binding"/>
    <property type="evidence" value="ECO:0007669"/>
    <property type="project" value="InterPro"/>
</dbReference>
<dbReference type="Proteomes" id="UP000246744">
    <property type="component" value="Unassembled WGS sequence"/>
</dbReference>
<organism evidence="1 2">
    <name type="scientific">Mangrovibacter plantisponsor</name>
    <dbReference type="NCBI Taxonomy" id="451513"/>
    <lineage>
        <taxon>Bacteria</taxon>
        <taxon>Pseudomonadati</taxon>
        <taxon>Pseudomonadota</taxon>
        <taxon>Gammaproteobacteria</taxon>
        <taxon>Enterobacterales</taxon>
        <taxon>Enterobacteriaceae</taxon>
        <taxon>Mangrovibacter</taxon>
    </lineage>
</organism>
<dbReference type="InterPro" id="IPR027910">
    <property type="entry name" value="YdiL_sf"/>
</dbReference>
<evidence type="ECO:0000313" key="2">
    <source>
        <dbReference type="Proteomes" id="UP000246744"/>
    </source>
</evidence>
<comment type="caution">
    <text evidence="1">The sequence shown here is derived from an EMBL/GenBank/DDBJ whole genome shotgun (WGS) entry which is preliminary data.</text>
</comment>
<proteinExistence type="predicted"/>